<dbReference type="EMBL" id="JAOYFB010000002">
    <property type="protein sequence ID" value="KAK4006110.1"/>
    <property type="molecule type" value="Genomic_DNA"/>
</dbReference>
<proteinExistence type="predicted"/>
<sequence length="196" mass="22663">MSISQCDSQPISQEDMYDPETDLRNNLLKYAVEAITMPINDPVLLELAQKLRAHILNSSPANHYYSVRPLMRPSGYTTAAPSGQIAAMEHQEHINKLEKMQMAAELWMKEAVIVAQTFDMLQLREEFMMQVKKAKENEDKFKNMLDGLSPKERLVVKTIIDKVNCCHGKGMRYDAEWLMECLLMRMKSPKAYKHLR</sequence>
<protein>
    <submittedName>
        <fullName evidence="1">Uncharacterized protein</fullName>
    </submittedName>
</protein>
<keyword evidence="2" id="KW-1185">Reference proteome</keyword>
<evidence type="ECO:0000313" key="2">
    <source>
        <dbReference type="Proteomes" id="UP001234178"/>
    </source>
</evidence>
<accession>A0ABQ9YZS4</accession>
<comment type="caution">
    <text evidence="1">The sequence shown here is derived from an EMBL/GenBank/DDBJ whole genome shotgun (WGS) entry which is preliminary data.</text>
</comment>
<organism evidence="1 2">
    <name type="scientific">Daphnia magna</name>
    <dbReference type="NCBI Taxonomy" id="35525"/>
    <lineage>
        <taxon>Eukaryota</taxon>
        <taxon>Metazoa</taxon>
        <taxon>Ecdysozoa</taxon>
        <taxon>Arthropoda</taxon>
        <taxon>Crustacea</taxon>
        <taxon>Branchiopoda</taxon>
        <taxon>Diplostraca</taxon>
        <taxon>Cladocera</taxon>
        <taxon>Anomopoda</taxon>
        <taxon>Daphniidae</taxon>
        <taxon>Daphnia</taxon>
    </lineage>
</organism>
<gene>
    <name evidence="1" type="ORF">OUZ56_011265</name>
</gene>
<name>A0ABQ9YZS4_9CRUS</name>
<evidence type="ECO:0000313" key="1">
    <source>
        <dbReference type="EMBL" id="KAK4006110.1"/>
    </source>
</evidence>
<dbReference type="Proteomes" id="UP001234178">
    <property type="component" value="Unassembled WGS sequence"/>
</dbReference>
<reference evidence="1 2" key="1">
    <citation type="journal article" date="2023" name="Nucleic Acids Res.">
        <title>The hologenome of Daphnia magna reveals possible DNA methylation and microbiome-mediated evolution of the host genome.</title>
        <authorList>
            <person name="Chaturvedi A."/>
            <person name="Li X."/>
            <person name="Dhandapani V."/>
            <person name="Marshall H."/>
            <person name="Kissane S."/>
            <person name="Cuenca-Cambronero M."/>
            <person name="Asole G."/>
            <person name="Calvet F."/>
            <person name="Ruiz-Romero M."/>
            <person name="Marangio P."/>
            <person name="Guigo R."/>
            <person name="Rago D."/>
            <person name="Mirbahai L."/>
            <person name="Eastwood N."/>
            <person name="Colbourne J.K."/>
            <person name="Zhou J."/>
            <person name="Mallon E."/>
            <person name="Orsini L."/>
        </authorList>
    </citation>
    <scope>NUCLEOTIDE SEQUENCE [LARGE SCALE GENOMIC DNA]</scope>
    <source>
        <strain evidence="1">LRV0_1</strain>
    </source>
</reference>